<keyword evidence="8 10" id="KW-0238">DNA-binding</keyword>
<protein>
    <submittedName>
        <fullName evidence="10">MerR family DNA-binding transcriptional regulator</fullName>
    </submittedName>
</protein>
<keyword evidence="5" id="KW-0548">Nucleotidyltransferase</keyword>
<comment type="subcellular location">
    <subcellularLocation>
        <location evidence="1">Cytoplasm</location>
    </subcellularLocation>
</comment>
<keyword evidence="4" id="KW-0808">Transferase</keyword>
<dbReference type="CDD" id="cd01107">
    <property type="entry name" value="HTH_BmrR"/>
    <property type="match status" value="1"/>
</dbReference>
<dbReference type="InterPro" id="IPR022637">
    <property type="entry name" value="DNA_polIII_beta_cen"/>
</dbReference>
<evidence type="ECO:0000256" key="5">
    <source>
        <dbReference type="ARBA" id="ARBA00022695"/>
    </source>
</evidence>
<dbReference type="InterPro" id="IPR001001">
    <property type="entry name" value="DNA_polIII_beta"/>
</dbReference>
<evidence type="ECO:0000256" key="3">
    <source>
        <dbReference type="ARBA" id="ARBA00022490"/>
    </source>
</evidence>
<dbReference type="Proteomes" id="UP001500305">
    <property type="component" value="Unassembled WGS sequence"/>
</dbReference>
<gene>
    <name evidence="10" type="ORF">GCM10010430_02800</name>
</gene>
<dbReference type="SUPFAM" id="SSF46955">
    <property type="entry name" value="Putative DNA-binding domain"/>
    <property type="match status" value="1"/>
</dbReference>
<keyword evidence="11" id="KW-1185">Reference proteome</keyword>
<accession>A0ABN3DBX2</accession>
<dbReference type="PANTHER" id="PTHR30478">
    <property type="entry name" value="DNA POLYMERASE III SUBUNIT BETA"/>
    <property type="match status" value="1"/>
</dbReference>
<reference evidence="10 11" key="1">
    <citation type="journal article" date="2019" name="Int. J. Syst. Evol. Microbiol.">
        <title>The Global Catalogue of Microorganisms (GCM) 10K type strain sequencing project: providing services to taxonomists for standard genome sequencing and annotation.</title>
        <authorList>
            <consortium name="The Broad Institute Genomics Platform"/>
            <consortium name="The Broad Institute Genome Sequencing Center for Infectious Disease"/>
            <person name="Wu L."/>
            <person name="Ma J."/>
        </authorList>
    </citation>
    <scope>NUCLEOTIDE SEQUENCE [LARGE SCALE GENOMIC DNA]</scope>
    <source>
        <strain evidence="10 11">JCM 7356</strain>
    </source>
</reference>
<dbReference type="SMART" id="SM00480">
    <property type="entry name" value="POL3Bc"/>
    <property type="match status" value="1"/>
</dbReference>
<evidence type="ECO:0000256" key="4">
    <source>
        <dbReference type="ARBA" id="ARBA00022679"/>
    </source>
</evidence>
<name>A0ABN3DBX2_9ACTN</name>
<feature type="domain" description="HTH merR-type" evidence="9">
    <location>
        <begin position="7"/>
        <end position="77"/>
    </location>
</feature>
<evidence type="ECO:0000256" key="8">
    <source>
        <dbReference type="ARBA" id="ARBA00023125"/>
    </source>
</evidence>
<evidence type="ECO:0000256" key="6">
    <source>
        <dbReference type="ARBA" id="ARBA00022705"/>
    </source>
</evidence>
<dbReference type="Gene3D" id="3.10.150.10">
    <property type="entry name" value="DNA Polymerase III, subunit A, domain 2"/>
    <property type="match status" value="2"/>
</dbReference>
<keyword evidence="3" id="KW-0963">Cytoplasm</keyword>
<dbReference type="EMBL" id="BAAATR010000001">
    <property type="protein sequence ID" value="GAA2226953.1"/>
    <property type="molecule type" value="Genomic_DNA"/>
</dbReference>
<comment type="caution">
    <text evidence="10">The sequence shown here is derived from an EMBL/GenBank/DDBJ whole genome shotgun (WGS) entry which is preliminary data.</text>
</comment>
<dbReference type="InterPro" id="IPR000551">
    <property type="entry name" value="MerR-type_HTH_dom"/>
</dbReference>
<proteinExistence type="inferred from homology"/>
<evidence type="ECO:0000256" key="1">
    <source>
        <dbReference type="ARBA" id="ARBA00004496"/>
    </source>
</evidence>
<evidence type="ECO:0000256" key="7">
    <source>
        <dbReference type="ARBA" id="ARBA00022932"/>
    </source>
</evidence>
<organism evidence="10 11">
    <name type="scientific">Kitasatospora cystarginea</name>
    <dbReference type="NCBI Taxonomy" id="58350"/>
    <lineage>
        <taxon>Bacteria</taxon>
        <taxon>Bacillati</taxon>
        <taxon>Actinomycetota</taxon>
        <taxon>Actinomycetes</taxon>
        <taxon>Kitasatosporales</taxon>
        <taxon>Streptomycetaceae</taxon>
        <taxon>Kitasatospora</taxon>
    </lineage>
</organism>
<keyword evidence="6" id="KW-0235">DNA replication</keyword>
<dbReference type="InterPro" id="IPR009061">
    <property type="entry name" value="DNA-bd_dom_put_sf"/>
</dbReference>
<evidence type="ECO:0000313" key="11">
    <source>
        <dbReference type="Proteomes" id="UP001500305"/>
    </source>
</evidence>
<dbReference type="SMART" id="SM00422">
    <property type="entry name" value="HTH_MERR"/>
    <property type="match status" value="1"/>
</dbReference>
<evidence type="ECO:0000313" key="10">
    <source>
        <dbReference type="EMBL" id="GAA2226953.1"/>
    </source>
</evidence>
<dbReference type="GO" id="GO:0003677">
    <property type="term" value="F:DNA binding"/>
    <property type="evidence" value="ECO:0007669"/>
    <property type="project" value="UniProtKB-KW"/>
</dbReference>
<comment type="similarity">
    <text evidence="2">Belongs to the beta sliding clamp family.</text>
</comment>
<dbReference type="PANTHER" id="PTHR30478:SF0">
    <property type="entry name" value="BETA SLIDING CLAMP"/>
    <property type="match status" value="1"/>
</dbReference>
<dbReference type="Gene3D" id="1.10.1660.10">
    <property type="match status" value="1"/>
</dbReference>
<evidence type="ECO:0000259" key="9">
    <source>
        <dbReference type="PROSITE" id="PS50937"/>
    </source>
</evidence>
<sequence>MTQGSAMRSIGEMARDSGLSVSALRFYDGAGVFGPAWVDPQSGYRWYAPDQVADARLIARLRRVGLPLADISRVLGGPTEAAQLVLEGHLRRLEDGLADARRELSAVRTLIDLRENPMNLVAVTRLTVAARELASALDAVRFAVGTDPQLPAVGGVLLEADGELLRLVATDRYRLAVAQVPPTGPAEGTMSVIAPTAFVDELRPLLDGAGEVRLLAEGDRLIATVGDRSVLGERVDQDYPDYRALIRLEPTHRLTLDTTHLREALAAGATRSTVRGQDGVAFELSVLVVSADGSFTVADPEGPADGLRVGVNRDFLLEAVAAGGGEQLVLELGGPIAPLAIRFPERADTFSLLMPTTLS</sequence>
<dbReference type="Pfam" id="PF13411">
    <property type="entry name" value="MerR_1"/>
    <property type="match status" value="1"/>
</dbReference>
<dbReference type="SUPFAM" id="SSF55979">
    <property type="entry name" value="DNA clamp"/>
    <property type="match status" value="2"/>
</dbReference>
<dbReference type="Pfam" id="PF02767">
    <property type="entry name" value="DNA_pol3_beta_2"/>
    <property type="match status" value="1"/>
</dbReference>
<dbReference type="PROSITE" id="PS00552">
    <property type="entry name" value="HTH_MERR_1"/>
    <property type="match status" value="1"/>
</dbReference>
<dbReference type="InterPro" id="IPR046938">
    <property type="entry name" value="DNA_clamp_sf"/>
</dbReference>
<dbReference type="CDD" id="cd00140">
    <property type="entry name" value="beta_clamp"/>
    <property type="match status" value="1"/>
</dbReference>
<dbReference type="PROSITE" id="PS50937">
    <property type="entry name" value="HTH_MERR_2"/>
    <property type="match status" value="1"/>
</dbReference>
<evidence type="ECO:0000256" key="2">
    <source>
        <dbReference type="ARBA" id="ARBA00010752"/>
    </source>
</evidence>
<keyword evidence="7" id="KW-0239">DNA-directed DNA polymerase</keyword>